<reference evidence="2" key="3">
    <citation type="submission" date="2025-08" db="UniProtKB">
        <authorList>
            <consortium name="Ensembl"/>
        </authorList>
    </citation>
    <scope>IDENTIFICATION</scope>
</reference>
<evidence type="ECO:0000313" key="2">
    <source>
        <dbReference type="Ensembl" id="ENSCINP00000026971.2"/>
    </source>
</evidence>
<organism evidence="2 3">
    <name type="scientific">Ciona intestinalis</name>
    <name type="common">Transparent sea squirt</name>
    <name type="synonym">Ascidia intestinalis</name>
    <dbReference type="NCBI Taxonomy" id="7719"/>
    <lineage>
        <taxon>Eukaryota</taxon>
        <taxon>Metazoa</taxon>
        <taxon>Chordata</taxon>
        <taxon>Tunicata</taxon>
        <taxon>Ascidiacea</taxon>
        <taxon>Phlebobranchia</taxon>
        <taxon>Cionidae</taxon>
        <taxon>Ciona</taxon>
    </lineage>
</organism>
<feature type="region of interest" description="Disordered" evidence="1">
    <location>
        <begin position="18"/>
        <end position="60"/>
    </location>
</feature>
<dbReference type="Ensembl" id="ENSCINT00000027217.2">
    <property type="protein sequence ID" value="ENSCINP00000026971.2"/>
    <property type="gene ID" value="ENSCING00000015082.2"/>
</dbReference>
<evidence type="ECO:0000313" key="3">
    <source>
        <dbReference type="Proteomes" id="UP000008144"/>
    </source>
</evidence>
<proteinExistence type="predicted"/>
<sequence>AATRVYSCFNICFCPGSTRSTASTKSPGTINSRTSSTASELPSPRFPLNNQKQKNKQNKKPLSLHILSVYSLRSTN</sequence>
<dbReference type="HOGENOM" id="CLU_2660802_0_0_1"/>
<reference evidence="3" key="1">
    <citation type="journal article" date="2002" name="Science">
        <title>The draft genome of Ciona intestinalis: insights into chordate and vertebrate origins.</title>
        <authorList>
            <person name="Dehal P."/>
            <person name="Satou Y."/>
            <person name="Campbell R.K."/>
            <person name="Chapman J."/>
            <person name="Degnan B."/>
            <person name="De Tomaso A."/>
            <person name="Davidson B."/>
            <person name="Di Gregorio A."/>
            <person name="Gelpke M."/>
            <person name="Goodstein D.M."/>
            <person name="Harafuji N."/>
            <person name="Hastings K.E."/>
            <person name="Ho I."/>
            <person name="Hotta K."/>
            <person name="Huang W."/>
            <person name="Kawashima T."/>
            <person name="Lemaire P."/>
            <person name="Martinez D."/>
            <person name="Meinertzhagen I.A."/>
            <person name="Necula S."/>
            <person name="Nonaka M."/>
            <person name="Putnam N."/>
            <person name="Rash S."/>
            <person name="Saiga H."/>
            <person name="Satake M."/>
            <person name="Terry A."/>
            <person name="Yamada L."/>
            <person name="Wang H.G."/>
            <person name="Awazu S."/>
            <person name="Azumi K."/>
            <person name="Boore J."/>
            <person name="Branno M."/>
            <person name="Chin-Bow S."/>
            <person name="DeSantis R."/>
            <person name="Doyle S."/>
            <person name="Francino P."/>
            <person name="Keys D.N."/>
            <person name="Haga S."/>
            <person name="Hayashi H."/>
            <person name="Hino K."/>
            <person name="Imai K.S."/>
            <person name="Inaba K."/>
            <person name="Kano S."/>
            <person name="Kobayashi K."/>
            <person name="Kobayashi M."/>
            <person name="Lee B.I."/>
            <person name="Makabe K.W."/>
            <person name="Manohar C."/>
            <person name="Matassi G."/>
            <person name="Medina M."/>
            <person name="Mochizuki Y."/>
            <person name="Mount S."/>
            <person name="Morishita T."/>
            <person name="Miura S."/>
            <person name="Nakayama A."/>
            <person name="Nishizaka S."/>
            <person name="Nomoto H."/>
            <person name="Ohta F."/>
            <person name="Oishi K."/>
            <person name="Rigoutsos I."/>
            <person name="Sano M."/>
            <person name="Sasaki A."/>
            <person name="Sasakura Y."/>
            <person name="Shoguchi E."/>
            <person name="Shin-i T."/>
            <person name="Spagnuolo A."/>
            <person name="Stainier D."/>
            <person name="Suzuki M.M."/>
            <person name="Tassy O."/>
            <person name="Takatori N."/>
            <person name="Tokuoka M."/>
            <person name="Yagi K."/>
            <person name="Yoshizaki F."/>
            <person name="Wada S."/>
            <person name="Zhang C."/>
            <person name="Hyatt P.D."/>
            <person name="Larimer F."/>
            <person name="Detter C."/>
            <person name="Doggett N."/>
            <person name="Glavina T."/>
            <person name="Hawkins T."/>
            <person name="Richardson P."/>
            <person name="Lucas S."/>
            <person name="Kohara Y."/>
            <person name="Levine M."/>
            <person name="Satoh N."/>
            <person name="Rokhsar D.S."/>
        </authorList>
    </citation>
    <scope>NUCLEOTIDE SEQUENCE [LARGE SCALE GENOMIC DNA]</scope>
</reference>
<name>F7BFN5_CIOIN</name>
<dbReference type="EMBL" id="EAAA01000437">
    <property type="status" value="NOT_ANNOTATED_CDS"/>
    <property type="molecule type" value="Genomic_DNA"/>
</dbReference>
<dbReference type="Proteomes" id="UP000008144">
    <property type="component" value="Chromosome 10"/>
</dbReference>
<keyword evidence="3" id="KW-1185">Reference proteome</keyword>
<evidence type="ECO:0000256" key="1">
    <source>
        <dbReference type="SAM" id="MobiDB-lite"/>
    </source>
</evidence>
<reference evidence="2" key="2">
    <citation type="journal article" date="2008" name="Genome Biol.">
        <title>Improved genome assembly and evidence-based global gene model set for the chordate Ciona intestinalis: new insight into intron and operon populations.</title>
        <authorList>
            <person name="Satou Y."/>
            <person name="Mineta K."/>
            <person name="Ogasawara M."/>
            <person name="Sasakura Y."/>
            <person name="Shoguchi E."/>
            <person name="Ueno K."/>
            <person name="Yamada L."/>
            <person name="Matsumoto J."/>
            <person name="Wasserscheid J."/>
            <person name="Dewar K."/>
            <person name="Wiley G.B."/>
            <person name="Macmil S.L."/>
            <person name="Roe B.A."/>
            <person name="Zeller R.W."/>
            <person name="Hastings K.E."/>
            <person name="Lemaire P."/>
            <person name="Lindquist E."/>
            <person name="Endo T."/>
            <person name="Hotta K."/>
            <person name="Inaba K."/>
        </authorList>
    </citation>
    <scope>NUCLEOTIDE SEQUENCE [LARGE SCALE GENOMIC DNA]</scope>
    <source>
        <strain evidence="2">wild type</strain>
    </source>
</reference>
<accession>F7BFN5</accession>
<reference evidence="2" key="4">
    <citation type="submission" date="2025-09" db="UniProtKB">
        <authorList>
            <consortium name="Ensembl"/>
        </authorList>
    </citation>
    <scope>IDENTIFICATION</scope>
</reference>
<feature type="compositionally biased region" description="Polar residues" evidence="1">
    <location>
        <begin position="18"/>
        <end position="40"/>
    </location>
</feature>
<protein>
    <submittedName>
        <fullName evidence="2">Uncharacterized protein</fullName>
    </submittedName>
</protein>
<dbReference type="AlphaFoldDB" id="F7BFN5"/>
<dbReference type="InParanoid" id="F7BFN5"/>